<dbReference type="RefSeq" id="WP_168108052.1">
    <property type="nucleotide sequence ID" value="NZ_VTOX01000004.1"/>
</dbReference>
<organism evidence="1 2">
    <name type="scientific">Ramlibacter lithotrophicus</name>
    <dbReference type="NCBI Taxonomy" id="2606681"/>
    <lineage>
        <taxon>Bacteria</taxon>
        <taxon>Pseudomonadati</taxon>
        <taxon>Pseudomonadota</taxon>
        <taxon>Betaproteobacteria</taxon>
        <taxon>Burkholderiales</taxon>
        <taxon>Comamonadaceae</taxon>
        <taxon>Ramlibacter</taxon>
    </lineage>
</organism>
<dbReference type="Proteomes" id="UP000521868">
    <property type="component" value="Unassembled WGS sequence"/>
</dbReference>
<dbReference type="EMBL" id="VTOX01000004">
    <property type="protein sequence ID" value="NKE66946.1"/>
    <property type="molecule type" value="Genomic_DNA"/>
</dbReference>
<sequence length="67" mass="7273">MNPHWQDQLLALVTRYGEACAQVAAERESGRREHPPADRSGAWRAILSHLSAAQERAAAVPASHGES</sequence>
<keyword evidence="2" id="KW-1185">Reference proteome</keyword>
<gene>
    <name evidence="1" type="ORF">RAMLITH_14035</name>
</gene>
<dbReference type="AlphaFoldDB" id="A0A7X6DGV8"/>
<evidence type="ECO:0000313" key="2">
    <source>
        <dbReference type="Proteomes" id="UP000521868"/>
    </source>
</evidence>
<comment type="caution">
    <text evidence="1">The sequence shown here is derived from an EMBL/GenBank/DDBJ whole genome shotgun (WGS) entry which is preliminary data.</text>
</comment>
<reference evidence="1 2" key="1">
    <citation type="journal article" date="2020" name="Nature">
        <title>Bacterial chemolithoautotrophy via manganese oxidation.</title>
        <authorList>
            <person name="Yu H."/>
            <person name="Leadbetter J.R."/>
        </authorList>
    </citation>
    <scope>NUCLEOTIDE SEQUENCE [LARGE SCALE GENOMIC DNA]</scope>
    <source>
        <strain evidence="1 2">RBP-1</strain>
    </source>
</reference>
<protein>
    <submittedName>
        <fullName evidence="1">Uncharacterized protein</fullName>
    </submittedName>
</protein>
<evidence type="ECO:0000313" key="1">
    <source>
        <dbReference type="EMBL" id="NKE66946.1"/>
    </source>
</evidence>
<name>A0A7X6DGV8_9BURK</name>
<proteinExistence type="predicted"/>
<accession>A0A7X6DGV8</accession>